<dbReference type="PANTHER" id="PTHR42791:SF1">
    <property type="entry name" value="N-ACETYLTRANSFERASE DOMAIN-CONTAINING PROTEIN"/>
    <property type="match status" value="1"/>
</dbReference>
<sequence>MISEKSIIRLDKNHIASAGEVLGRSLKDDPASVHVIPNKEDRHAKIHHVFQMTSCLGVRFGEVHATSPNLEGIAVWLPFKVYKVKFFNALICSLKGKMYKLGMEASKHVKPIQDADTAAHLEFAPTDHWYLQTLGIDPPYQGRGCGSILVKYMLDKIDKNSLPIFLETSNKRNVRFYEKLGFKVMKEYSVPGTEVTQWYMLREKNE</sequence>
<proteinExistence type="predicted"/>
<dbReference type="InterPro" id="IPR000182">
    <property type="entry name" value="GNAT_dom"/>
</dbReference>
<accession>A0A0F9NPV3</accession>
<feature type="domain" description="N-acetyltransferase" evidence="1">
    <location>
        <begin position="118"/>
        <end position="205"/>
    </location>
</feature>
<gene>
    <name evidence="2" type="ORF">LCGC14_0940450</name>
</gene>
<evidence type="ECO:0000313" key="2">
    <source>
        <dbReference type="EMBL" id="KKN19964.1"/>
    </source>
</evidence>
<dbReference type="InterPro" id="IPR016181">
    <property type="entry name" value="Acyl_CoA_acyltransferase"/>
</dbReference>
<organism evidence="2">
    <name type="scientific">marine sediment metagenome</name>
    <dbReference type="NCBI Taxonomy" id="412755"/>
    <lineage>
        <taxon>unclassified sequences</taxon>
        <taxon>metagenomes</taxon>
        <taxon>ecological metagenomes</taxon>
    </lineage>
</organism>
<protein>
    <recommendedName>
        <fullName evidence="1">N-acetyltransferase domain-containing protein</fullName>
    </recommendedName>
</protein>
<reference evidence="2" key="1">
    <citation type="journal article" date="2015" name="Nature">
        <title>Complex archaea that bridge the gap between prokaryotes and eukaryotes.</title>
        <authorList>
            <person name="Spang A."/>
            <person name="Saw J.H."/>
            <person name="Jorgensen S.L."/>
            <person name="Zaremba-Niedzwiedzka K."/>
            <person name="Martijn J."/>
            <person name="Lind A.E."/>
            <person name="van Eijk R."/>
            <person name="Schleper C."/>
            <person name="Guy L."/>
            <person name="Ettema T.J."/>
        </authorList>
    </citation>
    <scope>NUCLEOTIDE SEQUENCE</scope>
</reference>
<comment type="caution">
    <text evidence="2">The sequence shown here is derived from an EMBL/GenBank/DDBJ whole genome shotgun (WGS) entry which is preliminary data.</text>
</comment>
<dbReference type="SUPFAM" id="SSF55729">
    <property type="entry name" value="Acyl-CoA N-acyltransferases (Nat)"/>
    <property type="match status" value="1"/>
</dbReference>
<dbReference type="PANTHER" id="PTHR42791">
    <property type="entry name" value="GNAT FAMILY ACETYLTRANSFERASE"/>
    <property type="match status" value="1"/>
</dbReference>
<evidence type="ECO:0000259" key="1">
    <source>
        <dbReference type="PROSITE" id="PS51186"/>
    </source>
</evidence>
<dbReference type="InterPro" id="IPR052523">
    <property type="entry name" value="Trichothecene_AcTrans"/>
</dbReference>
<dbReference type="Gene3D" id="3.40.630.30">
    <property type="match status" value="1"/>
</dbReference>
<dbReference type="CDD" id="cd04301">
    <property type="entry name" value="NAT_SF"/>
    <property type="match status" value="1"/>
</dbReference>
<dbReference type="Pfam" id="PF00583">
    <property type="entry name" value="Acetyltransf_1"/>
    <property type="match status" value="1"/>
</dbReference>
<dbReference type="PROSITE" id="PS51186">
    <property type="entry name" value="GNAT"/>
    <property type="match status" value="1"/>
</dbReference>
<dbReference type="EMBL" id="LAZR01003285">
    <property type="protein sequence ID" value="KKN19964.1"/>
    <property type="molecule type" value="Genomic_DNA"/>
</dbReference>
<dbReference type="AlphaFoldDB" id="A0A0F9NPV3"/>
<dbReference type="GO" id="GO:0016747">
    <property type="term" value="F:acyltransferase activity, transferring groups other than amino-acyl groups"/>
    <property type="evidence" value="ECO:0007669"/>
    <property type="project" value="InterPro"/>
</dbReference>
<name>A0A0F9NPV3_9ZZZZ</name>